<keyword evidence="2" id="KW-0689">Ribosomal protein</keyword>
<dbReference type="SUPFAM" id="SSF52833">
    <property type="entry name" value="Thioredoxin-like"/>
    <property type="match status" value="1"/>
</dbReference>
<evidence type="ECO:0000256" key="1">
    <source>
        <dbReference type="ARBA" id="ARBA00004173"/>
    </source>
</evidence>
<dbReference type="InterPro" id="IPR040049">
    <property type="entry name" value="Ribosomal_mS25/mL61"/>
</dbReference>
<dbReference type="Gene3D" id="3.40.30.10">
    <property type="entry name" value="Glutaredoxin"/>
    <property type="match status" value="1"/>
</dbReference>
<feature type="domain" description="Ribosomal protein/NADH dehydrogenase" evidence="6">
    <location>
        <begin position="54"/>
        <end position="155"/>
    </location>
</feature>
<comment type="subcellular location">
    <subcellularLocation>
        <location evidence="1">Mitochondrion</location>
    </subcellularLocation>
</comment>
<proteinExistence type="predicted"/>
<dbReference type="Proteomes" id="UP001149165">
    <property type="component" value="Unassembled WGS sequence"/>
</dbReference>
<dbReference type="GO" id="GO:0005840">
    <property type="term" value="C:ribosome"/>
    <property type="evidence" value="ECO:0007669"/>
    <property type="project" value="UniProtKB-KW"/>
</dbReference>
<dbReference type="InterPro" id="IPR007741">
    <property type="entry name" value="Ribosomal_mL43/mS25/NADH_DH"/>
</dbReference>
<dbReference type="InterPro" id="IPR036249">
    <property type="entry name" value="Thioredoxin-like_sf"/>
</dbReference>
<feature type="region of interest" description="Disordered" evidence="5">
    <location>
        <begin position="173"/>
        <end position="211"/>
    </location>
</feature>
<name>A0A9W9K1N8_9EURO</name>
<accession>A0A9W9K1N8</accession>
<evidence type="ECO:0000256" key="3">
    <source>
        <dbReference type="ARBA" id="ARBA00023128"/>
    </source>
</evidence>
<dbReference type="Pfam" id="PF05047">
    <property type="entry name" value="L51_S25_CI-B8"/>
    <property type="match status" value="1"/>
</dbReference>
<evidence type="ECO:0000259" key="6">
    <source>
        <dbReference type="SMART" id="SM00916"/>
    </source>
</evidence>
<protein>
    <recommendedName>
        <fullName evidence="6">Ribosomal protein/NADH dehydrogenase domain-containing protein</fullName>
    </recommendedName>
</protein>
<keyword evidence="8" id="KW-1185">Reference proteome</keyword>
<sequence length="211" mass="24052">MVNLFKRLHKLKSLTNTPDPRRPHRNRRSNLPNPPNSHKRIPPITRLHLTYAQKIYGGHQGARHFWRRVLPRLKYHNPHVPITVSPTTEQEGPAALTVYFHERLSSTAPGISGPKPVTDKYAPAPVGEEKSAVIDLKNLNYEEIWRRVQASTGAESYVLSPVDEEDLKKVADVKARAPGDRARNRAMRQAKRDQERMLAEARGEVEKSKQT</sequence>
<gene>
    <name evidence="7" type="ORF">N7456_012448</name>
</gene>
<dbReference type="PANTHER" id="PTHR13274">
    <property type="entry name" value="MITOCHONDRIAL RIBOSOMAL PROTEIN S25"/>
    <property type="match status" value="1"/>
</dbReference>
<evidence type="ECO:0000256" key="5">
    <source>
        <dbReference type="SAM" id="MobiDB-lite"/>
    </source>
</evidence>
<dbReference type="EMBL" id="JAPQKH010000007">
    <property type="protein sequence ID" value="KAJ5088832.1"/>
    <property type="molecule type" value="Genomic_DNA"/>
</dbReference>
<keyword evidence="3" id="KW-0496">Mitochondrion</keyword>
<feature type="compositionally biased region" description="Basic and acidic residues" evidence="5">
    <location>
        <begin position="173"/>
        <end position="183"/>
    </location>
</feature>
<comment type="caution">
    <text evidence="7">The sequence shown here is derived from an EMBL/GenBank/DDBJ whole genome shotgun (WGS) entry which is preliminary data.</text>
</comment>
<evidence type="ECO:0000313" key="8">
    <source>
        <dbReference type="Proteomes" id="UP001149165"/>
    </source>
</evidence>
<organism evidence="7 8">
    <name type="scientific">Penicillium angulare</name>
    <dbReference type="NCBI Taxonomy" id="116970"/>
    <lineage>
        <taxon>Eukaryota</taxon>
        <taxon>Fungi</taxon>
        <taxon>Dikarya</taxon>
        <taxon>Ascomycota</taxon>
        <taxon>Pezizomycotina</taxon>
        <taxon>Eurotiomycetes</taxon>
        <taxon>Eurotiomycetidae</taxon>
        <taxon>Eurotiales</taxon>
        <taxon>Aspergillaceae</taxon>
        <taxon>Penicillium</taxon>
    </lineage>
</organism>
<dbReference type="AlphaFoldDB" id="A0A9W9K1N8"/>
<feature type="compositionally biased region" description="Basic and acidic residues" evidence="5">
    <location>
        <begin position="190"/>
        <end position="211"/>
    </location>
</feature>
<dbReference type="OrthoDB" id="1696305at2759"/>
<reference evidence="7" key="1">
    <citation type="submission" date="2022-11" db="EMBL/GenBank/DDBJ databases">
        <authorList>
            <person name="Petersen C."/>
        </authorList>
    </citation>
    <scope>NUCLEOTIDE SEQUENCE</scope>
    <source>
        <strain evidence="7">IBT 30069</strain>
    </source>
</reference>
<reference evidence="7" key="2">
    <citation type="journal article" date="2023" name="IMA Fungus">
        <title>Comparative genomic study of the Penicillium genus elucidates a diverse pangenome and 15 lateral gene transfer events.</title>
        <authorList>
            <person name="Petersen C."/>
            <person name="Sorensen T."/>
            <person name="Nielsen M.R."/>
            <person name="Sondergaard T.E."/>
            <person name="Sorensen J.L."/>
            <person name="Fitzpatrick D.A."/>
            <person name="Frisvad J.C."/>
            <person name="Nielsen K.L."/>
        </authorList>
    </citation>
    <scope>NUCLEOTIDE SEQUENCE</scope>
    <source>
        <strain evidence="7">IBT 30069</strain>
    </source>
</reference>
<dbReference type="GO" id="GO:0005739">
    <property type="term" value="C:mitochondrion"/>
    <property type="evidence" value="ECO:0007669"/>
    <property type="project" value="UniProtKB-SubCell"/>
</dbReference>
<dbReference type="SMART" id="SM00916">
    <property type="entry name" value="L51_S25_CI-B8"/>
    <property type="match status" value="1"/>
</dbReference>
<dbReference type="PANTHER" id="PTHR13274:SF2">
    <property type="entry name" value="SMALL RIBOSOMAL SUBUNIT PROTEIN MS25"/>
    <property type="match status" value="1"/>
</dbReference>
<evidence type="ECO:0000256" key="2">
    <source>
        <dbReference type="ARBA" id="ARBA00022980"/>
    </source>
</evidence>
<evidence type="ECO:0000313" key="7">
    <source>
        <dbReference type="EMBL" id="KAJ5088832.1"/>
    </source>
</evidence>
<keyword evidence="4" id="KW-0687">Ribonucleoprotein</keyword>
<feature type="region of interest" description="Disordered" evidence="5">
    <location>
        <begin position="9"/>
        <end position="42"/>
    </location>
</feature>
<evidence type="ECO:0000256" key="4">
    <source>
        <dbReference type="ARBA" id="ARBA00023274"/>
    </source>
</evidence>
<dbReference type="GO" id="GO:0003735">
    <property type="term" value="F:structural constituent of ribosome"/>
    <property type="evidence" value="ECO:0007669"/>
    <property type="project" value="InterPro"/>
</dbReference>
<dbReference type="GO" id="GO:1990904">
    <property type="term" value="C:ribonucleoprotein complex"/>
    <property type="evidence" value="ECO:0007669"/>
    <property type="project" value="UniProtKB-KW"/>
</dbReference>